<accession>E3K295</accession>
<dbReference type="InParanoid" id="E3K295"/>
<dbReference type="Pfam" id="PF14223">
    <property type="entry name" value="Retrotran_gag_2"/>
    <property type="match status" value="1"/>
</dbReference>
<name>E3K295_PUCGT</name>
<reference key="1">
    <citation type="submission" date="2007-01" db="EMBL/GenBank/DDBJ databases">
        <title>The Genome Sequence of Puccinia graminis f. sp. tritici Strain CRL 75-36-700-3.</title>
        <authorList>
            <consortium name="The Broad Institute Genome Sequencing Platform"/>
            <person name="Birren B."/>
            <person name="Lander E."/>
            <person name="Galagan J."/>
            <person name="Nusbaum C."/>
            <person name="Devon K."/>
            <person name="Cuomo C."/>
            <person name="Jaffe D."/>
            <person name="Butler J."/>
            <person name="Alvarez P."/>
            <person name="Gnerre S."/>
            <person name="Grabherr M."/>
            <person name="Mauceli E."/>
            <person name="Brockman W."/>
            <person name="Young S."/>
            <person name="LaButti K."/>
            <person name="Sykes S."/>
            <person name="DeCaprio D."/>
            <person name="Crawford M."/>
            <person name="Koehrsen M."/>
            <person name="Engels R."/>
            <person name="Montgomery P."/>
            <person name="Pearson M."/>
            <person name="Howarth C."/>
            <person name="Larson L."/>
            <person name="White J."/>
            <person name="Zeng Q."/>
            <person name="Kodira C."/>
            <person name="Yandava C."/>
            <person name="Alvarado L."/>
            <person name="O'Leary S."/>
            <person name="Szabo L."/>
            <person name="Dean R."/>
            <person name="Schein J."/>
        </authorList>
    </citation>
    <scope>NUCLEOTIDE SEQUENCE</scope>
    <source>
        <strain>CRL 75-36-700-3</strain>
    </source>
</reference>
<proteinExistence type="predicted"/>
<dbReference type="EMBL" id="DS178270">
    <property type="protein sequence ID" value="EFP78464.1"/>
    <property type="molecule type" value="Genomic_DNA"/>
</dbReference>
<dbReference type="RefSeq" id="XP_003322883.1">
    <property type="nucleotide sequence ID" value="XM_003322835.1"/>
</dbReference>
<evidence type="ECO:0000313" key="2">
    <source>
        <dbReference type="EMBL" id="EFP78464.1"/>
    </source>
</evidence>
<dbReference type="VEuPathDB" id="FungiDB:PGTG_04420"/>
<dbReference type="Proteomes" id="UP000008783">
    <property type="component" value="Unassembled WGS sequence"/>
</dbReference>
<organism evidence="2 3">
    <name type="scientific">Puccinia graminis f. sp. tritici (strain CRL 75-36-700-3 / race SCCL)</name>
    <name type="common">Black stem rust fungus</name>
    <dbReference type="NCBI Taxonomy" id="418459"/>
    <lineage>
        <taxon>Eukaryota</taxon>
        <taxon>Fungi</taxon>
        <taxon>Dikarya</taxon>
        <taxon>Basidiomycota</taxon>
        <taxon>Pucciniomycotina</taxon>
        <taxon>Pucciniomycetes</taxon>
        <taxon>Pucciniales</taxon>
        <taxon>Pucciniaceae</taxon>
        <taxon>Puccinia</taxon>
    </lineage>
</organism>
<feature type="region of interest" description="Disordered" evidence="1">
    <location>
        <begin position="1"/>
        <end position="26"/>
    </location>
</feature>
<sequence>MTENDNSKTSASTSKTTDLKTPTSPPMEKLNAMILKTAIEAIPLLTQDNFSMWNNRVVNFLELQKVKDQVITGKGALTAEEELQVRTILMSKLDPSVHSNVINHENATDAVKIWNSIVDHFASTQAANRARVWNHFSLLPYEDSNIDGFITRVKSAIGQMHEVGIQIDSDVIGYEILKKLPKTTELNGLSTAVTHSGLEMTPDLVLDHLRVHGNNKKISSSAVPSQVTLFTDASGKCKPTAHNTLHYGGAFKVLLRNDVQNVWTW</sequence>
<dbReference type="OrthoDB" id="2504565at2759"/>
<reference evidence="3" key="2">
    <citation type="journal article" date="2011" name="Proc. Natl. Acad. Sci. U.S.A.">
        <title>Obligate biotrophy features unraveled by the genomic analysis of rust fungi.</title>
        <authorList>
            <person name="Duplessis S."/>
            <person name="Cuomo C.A."/>
            <person name="Lin Y.-C."/>
            <person name="Aerts A."/>
            <person name="Tisserant E."/>
            <person name="Veneault-Fourrey C."/>
            <person name="Joly D.L."/>
            <person name="Hacquard S."/>
            <person name="Amselem J."/>
            <person name="Cantarel B.L."/>
            <person name="Chiu R."/>
            <person name="Coutinho P.M."/>
            <person name="Feau N."/>
            <person name="Field M."/>
            <person name="Frey P."/>
            <person name="Gelhaye E."/>
            <person name="Goldberg J."/>
            <person name="Grabherr M.G."/>
            <person name="Kodira C.D."/>
            <person name="Kohler A."/>
            <person name="Kuees U."/>
            <person name="Lindquist E.A."/>
            <person name="Lucas S.M."/>
            <person name="Mago R."/>
            <person name="Mauceli E."/>
            <person name="Morin E."/>
            <person name="Murat C."/>
            <person name="Pangilinan J.L."/>
            <person name="Park R."/>
            <person name="Pearson M."/>
            <person name="Quesneville H."/>
            <person name="Rouhier N."/>
            <person name="Sakthikumar S."/>
            <person name="Salamov A.A."/>
            <person name="Schmutz J."/>
            <person name="Selles B."/>
            <person name="Shapiro H."/>
            <person name="Tanguay P."/>
            <person name="Tuskan G.A."/>
            <person name="Henrissat B."/>
            <person name="Van de Peer Y."/>
            <person name="Rouze P."/>
            <person name="Ellis J.G."/>
            <person name="Dodds P.N."/>
            <person name="Schein J.E."/>
            <person name="Zhong S."/>
            <person name="Hamelin R.C."/>
            <person name="Grigoriev I.V."/>
            <person name="Szabo L.J."/>
            <person name="Martin F."/>
        </authorList>
    </citation>
    <scope>NUCLEOTIDE SEQUENCE [LARGE SCALE GENOMIC DNA]</scope>
    <source>
        <strain evidence="3">CRL 75-36-700-3 / race SCCL</strain>
    </source>
</reference>
<evidence type="ECO:0000313" key="3">
    <source>
        <dbReference type="Proteomes" id="UP000008783"/>
    </source>
</evidence>
<feature type="compositionally biased region" description="Low complexity" evidence="1">
    <location>
        <begin position="7"/>
        <end position="16"/>
    </location>
</feature>
<evidence type="ECO:0000256" key="1">
    <source>
        <dbReference type="SAM" id="MobiDB-lite"/>
    </source>
</evidence>
<dbReference type="KEGG" id="pgr:PGTG_04420"/>
<gene>
    <name evidence="2" type="ORF">PGTG_04420</name>
</gene>
<dbReference type="HOGENOM" id="CLU_103048_0_0_1"/>
<evidence type="ECO:0008006" key="4">
    <source>
        <dbReference type="Google" id="ProtNLM"/>
    </source>
</evidence>
<dbReference type="AlphaFoldDB" id="E3K295"/>
<protein>
    <recommendedName>
        <fullName evidence="4">DUF4219 domain-containing protein</fullName>
    </recommendedName>
</protein>
<keyword evidence="3" id="KW-1185">Reference proteome</keyword>
<dbReference type="GeneID" id="10536144"/>